<dbReference type="InterPro" id="IPR011006">
    <property type="entry name" value="CheY-like_superfamily"/>
</dbReference>
<dbReference type="RefSeq" id="WP_408874689.1">
    <property type="nucleotide sequence ID" value="NZ_CP018191.1"/>
</dbReference>
<dbReference type="InterPro" id="IPR001789">
    <property type="entry name" value="Sig_transdc_resp-reg_receiver"/>
</dbReference>
<dbReference type="InterPro" id="IPR050595">
    <property type="entry name" value="Bact_response_regulator"/>
</dbReference>
<keyword evidence="1 2" id="KW-0597">Phosphoprotein</keyword>
<dbReference type="EMBL" id="CP018191">
    <property type="protein sequence ID" value="APH54005.1"/>
    <property type="molecule type" value="Genomic_DNA"/>
</dbReference>
<evidence type="ECO:0000259" key="3">
    <source>
        <dbReference type="PROSITE" id="PS50110"/>
    </source>
</evidence>
<organism evidence="4 5">
    <name type="scientific">Granulibacter bethesdensis</name>
    <dbReference type="NCBI Taxonomy" id="364410"/>
    <lineage>
        <taxon>Bacteria</taxon>
        <taxon>Pseudomonadati</taxon>
        <taxon>Pseudomonadota</taxon>
        <taxon>Alphaproteobacteria</taxon>
        <taxon>Acetobacterales</taxon>
        <taxon>Acetobacteraceae</taxon>
        <taxon>Granulibacter</taxon>
    </lineage>
</organism>
<reference evidence="5" key="1">
    <citation type="submission" date="2016-11" db="EMBL/GenBank/DDBJ databases">
        <title>Comparative genomic and phenotypic analysis of Granulibacter bethesdensis clinical isolates from patients with chronic granulomatous disease.</title>
        <authorList>
            <person name="Zarember K.A."/>
            <person name="Porcella S.F."/>
            <person name="Chu J."/>
            <person name="Ding L."/>
            <person name="Dahlstrom E."/>
            <person name="Barbian K."/>
            <person name="Martens C."/>
            <person name="Sykora L."/>
            <person name="Kramer S."/>
            <person name="Pettinato A.M."/>
            <person name="Hong H."/>
            <person name="Wald G."/>
            <person name="Berg L.J."/>
            <person name="Rogge L.S."/>
            <person name="Greenberg D.E."/>
            <person name="Falcone E.L."/>
            <person name="Neves J.F."/>
            <person name="Simoes M.J."/>
            <person name="Casal M."/>
            <person name="Rodriguez-Lopez F.C."/>
            <person name="Zelazny A."/>
            <person name="Gallin J.I."/>
            <person name="Holland S.M."/>
        </authorList>
    </citation>
    <scope>NUCLEOTIDE SEQUENCE [LARGE SCALE GENOMIC DNA]</scope>
    <source>
        <strain evidence="5">NIH9.1</strain>
    </source>
</reference>
<dbReference type="AlphaFoldDB" id="A0AAC9P8C0"/>
<name>A0AAC9P8C0_9PROT</name>
<feature type="domain" description="Response regulatory" evidence="3">
    <location>
        <begin position="130"/>
        <end position="243"/>
    </location>
</feature>
<dbReference type="PANTHER" id="PTHR44591">
    <property type="entry name" value="STRESS RESPONSE REGULATOR PROTEIN 1"/>
    <property type="match status" value="1"/>
</dbReference>
<dbReference type="Pfam" id="PF22029">
    <property type="entry name" value="PhyR_sigma2"/>
    <property type="match status" value="1"/>
</dbReference>
<gene>
    <name evidence="4" type="ORF">GbCGDNIH9_0753</name>
</gene>
<evidence type="ECO:0000256" key="1">
    <source>
        <dbReference type="ARBA" id="ARBA00022553"/>
    </source>
</evidence>
<dbReference type="Pfam" id="PF00072">
    <property type="entry name" value="Response_reg"/>
    <property type="match status" value="1"/>
</dbReference>
<dbReference type="NCBIfam" id="NF006623">
    <property type="entry name" value="PRK09191.1"/>
    <property type="match status" value="1"/>
</dbReference>
<evidence type="ECO:0000313" key="4">
    <source>
        <dbReference type="EMBL" id="APH54005.1"/>
    </source>
</evidence>
<dbReference type="PANTHER" id="PTHR44591:SF3">
    <property type="entry name" value="RESPONSE REGULATORY DOMAIN-CONTAINING PROTEIN"/>
    <property type="match status" value="1"/>
</dbReference>
<dbReference type="PROSITE" id="PS50110">
    <property type="entry name" value="RESPONSE_REGULATORY"/>
    <property type="match status" value="1"/>
</dbReference>
<sequence length="250" mass="27024">MTRMQSLSRDELLQALPYARRYARALAGNQEKGDALVASSLRQALTATESRYPQDSARFALYHWVTQQFSVEAPSDHGPLSIQQRQSLLLSHLEEVPAEAIGPIMGLSKDQAASLLADARSNLRNAASANVLIIEDEPIIAMDIEELVQSCGHHVVGLAASEQEAVEMALKHRPGLILADINLGKGGDGMQAVSRILAHHQAPVIFVTAYPERLLTGEHTEPAFVITKPFEPMTLAITTYQAVTGGVSLG</sequence>
<feature type="modified residue" description="4-aspartylphosphate" evidence="2">
    <location>
        <position position="180"/>
    </location>
</feature>
<proteinExistence type="predicted"/>
<dbReference type="SMART" id="SM00448">
    <property type="entry name" value="REC"/>
    <property type="match status" value="1"/>
</dbReference>
<dbReference type="InterPro" id="IPR053866">
    <property type="entry name" value="PhyR_sigma2"/>
</dbReference>
<dbReference type="InterPro" id="IPR013324">
    <property type="entry name" value="RNA_pol_sigma_r3/r4-like"/>
</dbReference>
<dbReference type="SUPFAM" id="SSF52172">
    <property type="entry name" value="CheY-like"/>
    <property type="match status" value="1"/>
</dbReference>
<evidence type="ECO:0000256" key="2">
    <source>
        <dbReference type="PROSITE-ProRule" id="PRU00169"/>
    </source>
</evidence>
<dbReference type="Gene3D" id="1.20.140.160">
    <property type="match status" value="1"/>
</dbReference>
<protein>
    <submittedName>
        <fullName evidence="4">Two-component response regulator</fullName>
    </submittedName>
</protein>
<accession>A0AAC9P8C0</accession>
<evidence type="ECO:0000313" key="5">
    <source>
        <dbReference type="Proteomes" id="UP000182373"/>
    </source>
</evidence>
<dbReference type="Proteomes" id="UP000182373">
    <property type="component" value="Chromosome"/>
</dbReference>
<dbReference type="CDD" id="cd17540">
    <property type="entry name" value="REC_PhyR"/>
    <property type="match status" value="1"/>
</dbReference>
<dbReference type="Gene3D" id="3.40.50.2300">
    <property type="match status" value="1"/>
</dbReference>
<dbReference type="SUPFAM" id="SSF88659">
    <property type="entry name" value="Sigma3 and sigma4 domains of RNA polymerase sigma factors"/>
    <property type="match status" value="1"/>
</dbReference>
<dbReference type="GO" id="GO:0000160">
    <property type="term" value="P:phosphorelay signal transduction system"/>
    <property type="evidence" value="ECO:0007669"/>
    <property type="project" value="InterPro"/>
</dbReference>